<dbReference type="AlphaFoldDB" id="A0A250G0L7"/>
<dbReference type="Pfam" id="PF14107">
    <property type="entry name" value="DUF4280"/>
    <property type="match status" value="1"/>
</dbReference>
<protein>
    <recommendedName>
        <fullName evidence="3">DUF4280 domain-containing protein</fullName>
    </recommendedName>
</protein>
<gene>
    <name evidence="1" type="ORF">CGC58_11425</name>
</gene>
<dbReference type="OrthoDB" id="619618at2"/>
<dbReference type="EMBL" id="CP022387">
    <property type="protein sequence ID" value="ATA90285.1"/>
    <property type="molecule type" value="Genomic_DNA"/>
</dbReference>
<name>A0A250G0L7_9FLAO</name>
<evidence type="ECO:0000313" key="1">
    <source>
        <dbReference type="EMBL" id="ATA90285.1"/>
    </source>
</evidence>
<dbReference type="RefSeq" id="WP_095896829.1">
    <property type="nucleotide sequence ID" value="NZ_CP022387.1"/>
</dbReference>
<sequence>MANKYVSEGAELRCNSGSKTSKLQVTSQNKVKLEGKYQATEKDKTLMGNFGSCSLCNGNTCVPSLQKWKITSNKPTTFQAPLLLENSYIQCSVGGIIEITNPNQKTLKEGGGDDELDKYYPVLKGDVIFVNGYHSNPLENWEQTLYNAILDKVHEEGEGLQGESVNEHNHTDANDMFTNSELRDVLPENARQDKIEQELARESGTTTKNIQRKIIKSVNKLTPTGGYLEDEFLKLTSFNNKLEKFWNYWNDKPNDYKGSEIYCKAFNSVGRDHYINGSHGLGSNAAHRIDHGIALGYKWASENWQIYPKKMIKSDAPMSKLSFTPTYRPITVVGHSQGAAMGTGVALGIMYYAKEIGWDEMALNVIYLGVNQPQGLHGEEYENLIKDKVDFYQVDANDFVFFGKDKKGTLVNGLSQIFDKEYNKLLQERGIYEHLKAILKDWDAYKERCVQFTFSNDRGDMVIRDGDIPEIKSACDPDRNTDAFHLHYLGRTVSAKSDKGNPKMKHYQFPHGKAFIKWYDYMANRRFDPKKLYKEEEVKKIAPHLKDKSEWGTYMKIAKDCMQAFDVFIMNKQSYEFCHKEKFTPKPLIGEFLESSLGVMKFVVMPAIEMMNDKARAYNYVNECYDDYLKKYAALQEAQLYAHFAPVAFIRDIRILQPKIPHTEKEIWRGINGDFPNDQYGITTIFDRINKAGENIFYRLDEQKVSKDSSGKMYETFEEKKNAYKKAVKNLEKRMLSTSVIDTPYIHNVIKAYVKKDKGALKKLYKEPKNQKE</sequence>
<proteinExistence type="predicted"/>
<evidence type="ECO:0008006" key="3">
    <source>
        <dbReference type="Google" id="ProtNLM"/>
    </source>
</evidence>
<organism evidence="1 2">
    <name type="scientific">Capnocytophaga stomatis</name>
    <dbReference type="NCBI Taxonomy" id="1848904"/>
    <lineage>
        <taxon>Bacteria</taxon>
        <taxon>Pseudomonadati</taxon>
        <taxon>Bacteroidota</taxon>
        <taxon>Flavobacteriia</taxon>
        <taxon>Flavobacteriales</taxon>
        <taxon>Flavobacteriaceae</taxon>
        <taxon>Capnocytophaga</taxon>
    </lineage>
</organism>
<accession>A0A250G0L7</accession>
<reference evidence="2" key="1">
    <citation type="submission" date="2017-06" db="EMBL/GenBank/DDBJ databases">
        <title>Capnocytophaga spp. assemblies.</title>
        <authorList>
            <person name="Gulvik C.A."/>
        </authorList>
    </citation>
    <scope>NUCLEOTIDE SEQUENCE [LARGE SCALE GENOMIC DNA]</scope>
    <source>
        <strain evidence="2">H2177</strain>
    </source>
</reference>
<dbReference type="Proteomes" id="UP000217348">
    <property type="component" value="Chromosome"/>
</dbReference>
<dbReference type="InterPro" id="IPR025460">
    <property type="entry name" value="DUF4280"/>
</dbReference>
<evidence type="ECO:0000313" key="2">
    <source>
        <dbReference type="Proteomes" id="UP000217348"/>
    </source>
</evidence>
<dbReference type="KEGG" id="csto:CGC58_11425"/>